<protein>
    <recommendedName>
        <fullName evidence="10">Alpha-galactosidase</fullName>
        <ecNumber evidence="10">3.2.1.22</ecNumber>
    </recommendedName>
    <alternativeName>
        <fullName evidence="10">Melibiase</fullName>
    </alternativeName>
</protein>
<evidence type="ECO:0000313" key="14">
    <source>
        <dbReference type="Proteomes" id="UP000270230"/>
    </source>
</evidence>
<feature type="chain" id="PRO_5018307532" description="Alpha-galactosidase" evidence="11">
    <location>
        <begin position="18"/>
        <end position="445"/>
    </location>
</feature>
<accession>A0A3M7ARY5</accession>
<dbReference type="Proteomes" id="UP000270230">
    <property type="component" value="Unassembled WGS sequence"/>
</dbReference>
<comment type="catalytic activity">
    <reaction evidence="1 10">
        <text>Hydrolysis of terminal, non-reducing alpha-D-galactose residues in alpha-D-galactosides, including galactose oligosaccharides, galactomannans and galactolipids.</text>
        <dbReference type="EC" id="3.2.1.22"/>
    </reaction>
</comment>
<keyword evidence="10" id="KW-1015">Disulfide bond</keyword>
<reference evidence="13 14" key="1">
    <citation type="journal article" date="2018" name="BMC Genomics">
        <title>Genomic evidence for intraspecific hybridization in a clonal and extremely halotolerant yeast.</title>
        <authorList>
            <person name="Gostincar C."/>
            <person name="Stajich J.E."/>
            <person name="Zupancic J."/>
            <person name="Zalar P."/>
            <person name="Gunde-Cimerman N."/>
        </authorList>
    </citation>
    <scope>NUCLEOTIDE SEQUENCE [LARGE SCALE GENOMIC DNA]</scope>
    <source>
        <strain evidence="13 14">EXF-151</strain>
    </source>
</reference>
<evidence type="ECO:0000259" key="12">
    <source>
        <dbReference type="Pfam" id="PF17801"/>
    </source>
</evidence>
<dbReference type="SUPFAM" id="SSF51011">
    <property type="entry name" value="Glycosyl hydrolase domain"/>
    <property type="match status" value="1"/>
</dbReference>
<dbReference type="InterPro" id="IPR013785">
    <property type="entry name" value="Aldolase_TIM"/>
</dbReference>
<comment type="function">
    <text evidence="2">Hydrolyzes a variety of simple alpha-D-galactoside as well as more complex molecules such as oligosaccharides and polysaccharides.</text>
</comment>
<dbReference type="PRINTS" id="PR00740">
    <property type="entry name" value="GLHYDRLASE27"/>
</dbReference>
<keyword evidence="7 10" id="KW-0378">Hydrolase</keyword>
<comment type="caution">
    <text evidence="13">The sequence shown here is derived from an EMBL/GenBank/DDBJ whole genome shotgun (WGS) entry which is preliminary data.</text>
</comment>
<evidence type="ECO:0000256" key="11">
    <source>
        <dbReference type="SAM" id="SignalP"/>
    </source>
</evidence>
<sequence>MLRNIIFAISILPAVLALERPDNIGKLPALGWNSWDKILAAAQAMVDLGFKDAGYEYVILDDCWSIKDGRDPSTNRLQPDLTKFPAGMNGTADGVHSNGLKFGMYSSAGTKTCASYPGSLGYEAIDAETFAEWGVDYLKYDNCFPTEDVIDDCFACNGDPNFDSVGKVNGSCTDQTPETEYYTWPSSRPFCAKEFPVDGVDYSTSKTAQRFRTMETALLEQERTILYSLCQWGVNQVWTWGNETANSWRMSNDIGFGTASWARVLEILNVNSFLLDYTNFWGRNDPDILEVGNGLSLEEDRSHFALWAMMKGPLLMGTDLTKLDQARIALLQNKYLLAFNQDNLIGEPAKPYKWGQNDNWTFNSSVPAMYWSGASTNGTMVAMFNPLGSTISMSALWEEIPQLGAAGGRHVFDVWTGQDQGCSENSITTDVASHDTVVYLIGEKC</sequence>
<organism evidence="13 14">
    <name type="scientific">Hortaea werneckii</name>
    <name type="common">Black yeast</name>
    <name type="synonym">Cladosporium werneckii</name>
    <dbReference type="NCBI Taxonomy" id="91943"/>
    <lineage>
        <taxon>Eukaryota</taxon>
        <taxon>Fungi</taxon>
        <taxon>Dikarya</taxon>
        <taxon>Ascomycota</taxon>
        <taxon>Pezizomycotina</taxon>
        <taxon>Dothideomycetes</taxon>
        <taxon>Dothideomycetidae</taxon>
        <taxon>Mycosphaerellales</taxon>
        <taxon>Teratosphaeriaceae</taxon>
        <taxon>Hortaea</taxon>
    </lineage>
</organism>
<evidence type="ECO:0000256" key="3">
    <source>
        <dbReference type="ARBA" id="ARBA00004613"/>
    </source>
</evidence>
<dbReference type="InterPro" id="IPR017853">
    <property type="entry name" value="GH"/>
</dbReference>
<dbReference type="EMBL" id="QWIN01002467">
    <property type="protein sequence ID" value="RMY30314.1"/>
    <property type="molecule type" value="Genomic_DNA"/>
</dbReference>
<dbReference type="PANTHER" id="PTHR11452:SF61">
    <property type="entry name" value="ALPHA-GALACTOSIDASE B-RELATED"/>
    <property type="match status" value="1"/>
</dbReference>
<name>A0A3M7ARY5_HORWE</name>
<dbReference type="Pfam" id="PF16499">
    <property type="entry name" value="Melibiase_2"/>
    <property type="match status" value="2"/>
</dbReference>
<dbReference type="CDD" id="cd14792">
    <property type="entry name" value="GH27"/>
    <property type="match status" value="1"/>
</dbReference>
<dbReference type="GO" id="GO:0004557">
    <property type="term" value="F:alpha-galactosidase activity"/>
    <property type="evidence" value="ECO:0007669"/>
    <property type="project" value="UniProtKB-EC"/>
</dbReference>
<evidence type="ECO:0000256" key="6">
    <source>
        <dbReference type="ARBA" id="ARBA00022729"/>
    </source>
</evidence>
<dbReference type="Pfam" id="PF17801">
    <property type="entry name" value="Melibiase_C"/>
    <property type="match status" value="1"/>
</dbReference>
<dbReference type="InterPro" id="IPR002241">
    <property type="entry name" value="Glyco_hydro_27"/>
</dbReference>
<feature type="signal peptide" evidence="11">
    <location>
        <begin position="1"/>
        <end position="17"/>
    </location>
</feature>
<dbReference type="Gene3D" id="2.60.40.1180">
    <property type="entry name" value="Golgi alpha-mannosidase II"/>
    <property type="match status" value="1"/>
</dbReference>
<dbReference type="InterPro" id="IPR041233">
    <property type="entry name" value="Melibiase_C"/>
</dbReference>
<dbReference type="PROSITE" id="PS00512">
    <property type="entry name" value="ALPHA_GALACTOSIDASE"/>
    <property type="match status" value="1"/>
</dbReference>
<dbReference type="Gene3D" id="3.20.20.70">
    <property type="entry name" value="Aldolase class I"/>
    <property type="match status" value="1"/>
</dbReference>
<dbReference type="SUPFAM" id="SSF51445">
    <property type="entry name" value="(Trans)glycosidases"/>
    <property type="match status" value="1"/>
</dbReference>
<evidence type="ECO:0000256" key="2">
    <source>
        <dbReference type="ARBA" id="ARBA00003969"/>
    </source>
</evidence>
<evidence type="ECO:0000256" key="9">
    <source>
        <dbReference type="ARBA" id="ARBA00023295"/>
    </source>
</evidence>
<dbReference type="AlphaFoldDB" id="A0A3M7ARY5"/>
<evidence type="ECO:0000256" key="8">
    <source>
        <dbReference type="ARBA" id="ARBA00023180"/>
    </source>
</evidence>
<dbReference type="GO" id="GO:0005576">
    <property type="term" value="C:extracellular region"/>
    <property type="evidence" value="ECO:0007669"/>
    <property type="project" value="UniProtKB-SubCell"/>
</dbReference>
<dbReference type="PANTHER" id="PTHR11452">
    <property type="entry name" value="ALPHA-GALACTOSIDASE/ALPHA-N-ACETYLGALACTOSAMINIDASE"/>
    <property type="match status" value="1"/>
</dbReference>
<evidence type="ECO:0000256" key="7">
    <source>
        <dbReference type="ARBA" id="ARBA00022801"/>
    </source>
</evidence>
<keyword evidence="5" id="KW-0964">Secreted</keyword>
<keyword evidence="9 10" id="KW-0326">Glycosidase</keyword>
<dbReference type="OrthoDB" id="5795902at2759"/>
<dbReference type="InterPro" id="IPR000111">
    <property type="entry name" value="Glyco_hydro_27/36_CS"/>
</dbReference>
<gene>
    <name evidence="13" type="ORF">D0865_15287</name>
</gene>
<comment type="similarity">
    <text evidence="4 10">Belongs to the glycosyl hydrolase 27 family.</text>
</comment>
<evidence type="ECO:0000313" key="13">
    <source>
        <dbReference type="EMBL" id="RMY30314.1"/>
    </source>
</evidence>
<keyword evidence="6 11" id="KW-0732">Signal</keyword>
<feature type="domain" description="Alpha galactosidase C-terminal" evidence="12">
    <location>
        <begin position="370"/>
        <end position="440"/>
    </location>
</feature>
<proteinExistence type="inferred from homology"/>
<keyword evidence="8" id="KW-0325">Glycoprotein</keyword>
<evidence type="ECO:0000256" key="10">
    <source>
        <dbReference type="RuleBase" id="RU361168"/>
    </source>
</evidence>
<evidence type="ECO:0000256" key="4">
    <source>
        <dbReference type="ARBA" id="ARBA00009743"/>
    </source>
</evidence>
<dbReference type="InterPro" id="IPR013780">
    <property type="entry name" value="Glyco_hydro_b"/>
</dbReference>
<evidence type="ECO:0000256" key="5">
    <source>
        <dbReference type="ARBA" id="ARBA00022525"/>
    </source>
</evidence>
<evidence type="ECO:0000256" key="1">
    <source>
        <dbReference type="ARBA" id="ARBA00001255"/>
    </source>
</evidence>
<comment type="subcellular location">
    <subcellularLocation>
        <location evidence="3">Secreted</location>
    </subcellularLocation>
</comment>
<dbReference type="EC" id="3.2.1.22" evidence="10"/>
<dbReference type="GO" id="GO:0005975">
    <property type="term" value="P:carbohydrate metabolic process"/>
    <property type="evidence" value="ECO:0007669"/>
    <property type="project" value="InterPro"/>
</dbReference>